<dbReference type="GeneID" id="82524908"/>
<dbReference type="PANTHER" id="PTHR43340:SF1">
    <property type="entry name" value="HYPOXANTHINE PHOSPHORIBOSYLTRANSFERASE"/>
    <property type="match status" value="1"/>
</dbReference>
<comment type="catalytic activity">
    <reaction evidence="13">
        <text>GMP + diphosphate = guanine + 5-phospho-alpha-D-ribose 1-diphosphate</text>
        <dbReference type="Rhea" id="RHEA:25424"/>
        <dbReference type="ChEBI" id="CHEBI:16235"/>
        <dbReference type="ChEBI" id="CHEBI:33019"/>
        <dbReference type="ChEBI" id="CHEBI:58017"/>
        <dbReference type="ChEBI" id="CHEBI:58115"/>
        <dbReference type="EC" id="2.4.2.8"/>
    </reaction>
    <physiologicalReaction direction="right-to-left" evidence="13">
        <dbReference type="Rhea" id="RHEA:25426"/>
    </physiologicalReaction>
</comment>
<comment type="subcellular location">
    <subcellularLocation>
        <location evidence="2 15">Cytoplasm</location>
    </subcellularLocation>
</comment>
<dbReference type="PANTHER" id="PTHR43340">
    <property type="entry name" value="HYPOXANTHINE-GUANINE PHOSPHORIBOSYLTRANSFERASE"/>
    <property type="match status" value="1"/>
</dbReference>
<accession>A0A2V1IT79</accession>
<sequence length="180" mass="20140">MKQKCYQGMTFRPYINNSQIQSRVQELAAAIKTDCAGVTPLFICVLNGAAPFAIDLFRACEDIDAELTFMRFKSYEGTGSTGDVKQIMGLSENLEGRHIVLIEDIIDTGNTMVSLLAELRRHKPASIRIATLLFKPEALEHPELHADYVGFEIPKKFIIGYGLDIDGLARNLQDIYILDE</sequence>
<dbReference type="Pfam" id="PF00156">
    <property type="entry name" value="Pribosyltran"/>
    <property type="match status" value="1"/>
</dbReference>
<evidence type="ECO:0000259" key="16">
    <source>
        <dbReference type="Pfam" id="PF00156"/>
    </source>
</evidence>
<dbReference type="Gene3D" id="3.40.50.2020">
    <property type="match status" value="1"/>
</dbReference>
<dbReference type="GO" id="GO:0004422">
    <property type="term" value="F:hypoxanthine phosphoribosyltransferase activity"/>
    <property type="evidence" value="ECO:0007669"/>
    <property type="project" value="InterPro"/>
</dbReference>
<evidence type="ECO:0000313" key="17">
    <source>
        <dbReference type="EMBL" id="PWB04150.1"/>
    </source>
</evidence>
<evidence type="ECO:0000256" key="3">
    <source>
        <dbReference type="ARBA" id="ARBA00004669"/>
    </source>
</evidence>
<dbReference type="EMBL" id="PUEC01000002">
    <property type="protein sequence ID" value="PWB04150.1"/>
    <property type="molecule type" value="Genomic_DNA"/>
</dbReference>
<dbReference type="GO" id="GO:0032264">
    <property type="term" value="P:IMP salvage"/>
    <property type="evidence" value="ECO:0007669"/>
    <property type="project" value="UniProtKB-UniPathway"/>
</dbReference>
<dbReference type="InterPro" id="IPR050408">
    <property type="entry name" value="HGPRT"/>
</dbReference>
<comment type="pathway">
    <text evidence="3 15">Purine metabolism; IMP biosynthesis via salvage pathway; IMP from hypoxanthine: step 1/1.</text>
</comment>
<dbReference type="GO" id="GO:0032263">
    <property type="term" value="P:GMP salvage"/>
    <property type="evidence" value="ECO:0007669"/>
    <property type="project" value="TreeGrafter"/>
</dbReference>
<evidence type="ECO:0000256" key="2">
    <source>
        <dbReference type="ARBA" id="ARBA00004496"/>
    </source>
</evidence>
<keyword evidence="18" id="KW-1185">Reference proteome</keyword>
<keyword evidence="12 15" id="KW-0460">Magnesium</keyword>
<comment type="cofactor">
    <cofactor evidence="1 15">
        <name>Mg(2+)</name>
        <dbReference type="ChEBI" id="CHEBI:18420"/>
    </cofactor>
</comment>
<evidence type="ECO:0000256" key="12">
    <source>
        <dbReference type="ARBA" id="ARBA00022842"/>
    </source>
</evidence>
<dbReference type="NCBIfam" id="TIGR01203">
    <property type="entry name" value="HGPRTase"/>
    <property type="match status" value="1"/>
</dbReference>
<dbReference type="CDD" id="cd06223">
    <property type="entry name" value="PRTases_typeI"/>
    <property type="match status" value="1"/>
</dbReference>
<organism evidence="17 18">
    <name type="scientific">Duncaniella muris</name>
    <dbReference type="NCBI Taxonomy" id="2094150"/>
    <lineage>
        <taxon>Bacteria</taxon>
        <taxon>Pseudomonadati</taxon>
        <taxon>Bacteroidota</taxon>
        <taxon>Bacteroidia</taxon>
        <taxon>Bacteroidales</taxon>
        <taxon>Muribaculaceae</taxon>
        <taxon>Duncaniella</taxon>
    </lineage>
</organism>
<dbReference type="InterPro" id="IPR005904">
    <property type="entry name" value="Hxn_phspho_trans"/>
</dbReference>
<evidence type="ECO:0000256" key="10">
    <source>
        <dbReference type="ARBA" id="ARBA00022726"/>
    </source>
</evidence>
<reference evidence="18" key="1">
    <citation type="submission" date="2018-02" db="EMBL/GenBank/DDBJ databases">
        <authorList>
            <person name="Clavel T."/>
            <person name="Strowig T."/>
        </authorList>
    </citation>
    <scope>NUCLEOTIDE SEQUENCE [LARGE SCALE GENOMIC DNA]</scope>
    <source>
        <strain evidence="18">DSM 103720</strain>
    </source>
</reference>
<keyword evidence="7 15" id="KW-0328">Glycosyltransferase</keyword>
<keyword evidence="9 15" id="KW-0479">Metal-binding</keyword>
<evidence type="ECO:0000256" key="1">
    <source>
        <dbReference type="ARBA" id="ARBA00001946"/>
    </source>
</evidence>
<dbReference type="GO" id="GO:0000166">
    <property type="term" value="F:nucleotide binding"/>
    <property type="evidence" value="ECO:0007669"/>
    <property type="project" value="UniProtKB-KW"/>
</dbReference>
<feature type="domain" description="Phosphoribosyltransferase" evidence="16">
    <location>
        <begin position="18"/>
        <end position="165"/>
    </location>
</feature>
<dbReference type="InterPro" id="IPR000836">
    <property type="entry name" value="PRTase_dom"/>
</dbReference>
<keyword evidence="8 15" id="KW-0808">Transferase</keyword>
<proteinExistence type="inferred from homology"/>
<dbReference type="GO" id="GO:0006178">
    <property type="term" value="P:guanine salvage"/>
    <property type="evidence" value="ECO:0007669"/>
    <property type="project" value="TreeGrafter"/>
</dbReference>
<evidence type="ECO:0000256" key="15">
    <source>
        <dbReference type="RuleBase" id="RU364099"/>
    </source>
</evidence>
<dbReference type="GO" id="GO:0052657">
    <property type="term" value="F:guanine phosphoribosyltransferase activity"/>
    <property type="evidence" value="ECO:0007669"/>
    <property type="project" value="RHEA"/>
</dbReference>
<dbReference type="AlphaFoldDB" id="A0A2V1IT79"/>
<comment type="caution">
    <text evidence="17">The sequence shown here is derived from an EMBL/GenBank/DDBJ whole genome shotgun (WGS) entry which is preliminary data.</text>
</comment>
<gene>
    <name evidence="17" type="primary">hpt</name>
    <name evidence="17" type="ORF">C5O23_00910</name>
</gene>
<dbReference type="InterPro" id="IPR029057">
    <property type="entry name" value="PRTase-like"/>
</dbReference>
<evidence type="ECO:0000256" key="13">
    <source>
        <dbReference type="ARBA" id="ARBA00048811"/>
    </source>
</evidence>
<protein>
    <recommendedName>
        <fullName evidence="5 15">Hypoxanthine phosphoribosyltransferase</fullName>
        <ecNumber evidence="5 15">2.4.2.8</ecNumber>
    </recommendedName>
</protein>
<keyword evidence="11 15" id="KW-0547">Nucleotide-binding</keyword>
<evidence type="ECO:0000313" key="18">
    <source>
        <dbReference type="Proteomes" id="UP000244905"/>
    </source>
</evidence>
<dbReference type="EC" id="2.4.2.8" evidence="5 15"/>
<evidence type="ECO:0000256" key="14">
    <source>
        <dbReference type="ARBA" id="ARBA00049402"/>
    </source>
</evidence>
<dbReference type="SUPFAM" id="SSF53271">
    <property type="entry name" value="PRTase-like"/>
    <property type="match status" value="1"/>
</dbReference>
<evidence type="ECO:0000256" key="5">
    <source>
        <dbReference type="ARBA" id="ARBA00011895"/>
    </source>
</evidence>
<dbReference type="Proteomes" id="UP000244905">
    <property type="component" value="Unassembled WGS sequence"/>
</dbReference>
<evidence type="ECO:0000256" key="8">
    <source>
        <dbReference type="ARBA" id="ARBA00022679"/>
    </source>
</evidence>
<keyword evidence="6 15" id="KW-0963">Cytoplasm</keyword>
<keyword evidence="10 15" id="KW-0660">Purine salvage</keyword>
<dbReference type="UniPathway" id="UPA00591">
    <property type="reaction ID" value="UER00648"/>
</dbReference>
<evidence type="ECO:0000256" key="6">
    <source>
        <dbReference type="ARBA" id="ARBA00022490"/>
    </source>
</evidence>
<dbReference type="RefSeq" id="WP_107031074.1">
    <property type="nucleotide sequence ID" value="NZ_CAJSYL010000002.1"/>
</dbReference>
<evidence type="ECO:0000256" key="7">
    <source>
        <dbReference type="ARBA" id="ARBA00022676"/>
    </source>
</evidence>
<evidence type="ECO:0000256" key="4">
    <source>
        <dbReference type="ARBA" id="ARBA00008391"/>
    </source>
</evidence>
<dbReference type="GO" id="GO:0000287">
    <property type="term" value="F:magnesium ion binding"/>
    <property type="evidence" value="ECO:0007669"/>
    <property type="project" value="TreeGrafter"/>
</dbReference>
<dbReference type="GO" id="GO:0005829">
    <property type="term" value="C:cytosol"/>
    <property type="evidence" value="ECO:0007669"/>
    <property type="project" value="TreeGrafter"/>
</dbReference>
<name>A0A2V1IT79_9BACT</name>
<dbReference type="GO" id="GO:0006166">
    <property type="term" value="P:purine ribonucleoside salvage"/>
    <property type="evidence" value="ECO:0007669"/>
    <property type="project" value="UniProtKB-KW"/>
</dbReference>
<evidence type="ECO:0000256" key="11">
    <source>
        <dbReference type="ARBA" id="ARBA00022741"/>
    </source>
</evidence>
<dbReference type="GO" id="GO:0046100">
    <property type="term" value="P:hypoxanthine metabolic process"/>
    <property type="evidence" value="ECO:0007669"/>
    <property type="project" value="TreeGrafter"/>
</dbReference>
<evidence type="ECO:0000256" key="9">
    <source>
        <dbReference type="ARBA" id="ARBA00022723"/>
    </source>
</evidence>
<comment type="catalytic activity">
    <reaction evidence="14">
        <text>IMP + diphosphate = hypoxanthine + 5-phospho-alpha-D-ribose 1-diphosphate</text>
        <dbReference type="Rhea" id="RHEA:17973"/>
        <dbReference type="ChEBI" id="CHEBI:17368"/>
        <dbReference type="ChEBI" id="CHEBI:33019"/>
        <dbReference type="ChEBI" id="CHEBI:58017"/>
        <dbReference type="ChEBI" id="CHEBI:58053"/>
        <dbReference type="EC" id="2.4.2.8"/>
    </reaction>
    <physiologicalReaction direction="right-to-left" evidence="14">
        <dbReference type="Rhea" id="RHEA:17975"/>
    </physiologicalReaction>
</comment>
<comment type="similarity">
    <text evidence="4 15">Belongs to the purine/pyrimidine phosphoribosyltransferase family.</text>
</comment>